<evidence type="ECO:0000256" key="1">
    <source>
        <dbReference type="SAM" id="MobiDB-lite"/>
    </source>
</evidence>
<feature type="compositionally biased region" description="Low complexity" evidence="1">
    <location>
        <begin position="364"/>
        <end position="381"/>
    </location>
</feature>
<organism evidence="4 5">
    <name type="scientific">Neodothiora populina</name>
    <dbReference type="NCBI Taxonomy" id="2781224"/>
    <lineage>
        <taxon>Eukaryota</taxon>
        <taxon>Fungi</taxon>
        <taxon>Dikarya</taxon>
        <taxon>Ascomycota</taxon>
        <taxon>Pezizomycotina</taxon>
        <taxon>Dothideomycetes</taxon>
        <taxon>Dothideomycetidae</taxon>
        <taxon>Dothideales</taxon>
        <taxon>Dothioraceae</taxon>
        <taxon>Neodothiora</taxon>
    </lineage>
</organism>
<gene>
    <name evidence="4" type="ORF">AAFC00_004493</name>
</gene>
<feature type="region of interest" description="Disordered" evidence="1">
    <location>
        <begin position="246"/>
        <end position="272"/>
    </location>
</feature>
<evidence type="ECO:0008006" key="6">
    <source>
        <dbReference type="Google" id="ProtNLM"/>
    </source>
</evidence>
<accession>A0ABR3P274</accession>
<feature type="transmembrane region" description="Helical" evidence="2">
    <location>
        <begin position="541"/>
        <end position="559"/>
    </location>
</feature>
<keyword evidence="2" id="KW-0472">Membrane</keyword>
<dbReference type="PANTHER" id="PTHR39599">
    <property type="entry name" value="GPI-ANCHORED PROTEIN (EUROFUNG)-RELATED-RELATED"/>
    <property type="match status" value="1"/>
</dbReference>
<proteinExistence type="predicted"/>
<dbReference type="Proteomes" id="UP001562354">
    <property type="component" value="Unassembled WGS sequence"/>
</dbReference>
<dbReference type="EMBL" id="JBFMKM010000016">
    <property type="protein sequence ID" value="KAL1296878.1"/>
    <property type="molecule type" value="Genomic_DNA"/>
</dbReference>
<keyword evidence="5" id="KW-1185">Reference proteome</keyword>
<keyword evidence="2" id="KW-1133">Transmembrane helix</keyword>
<sequence>MRDFSRLLMLPGVFATFLSVLSTPAYCEPWPFAPHERYWPEHEQHLKRDLEIQQRLDTDVPAGVRKMSDDEGEKFFMDYWQFGDTLGDAGSQRSNTNIASDRAVSSNPSFGNSSSHCDLLPPLLPHNDKQTFVILPRLFSRGLFERDFKCPGGTSSCASIGQPDTCCATEETCITVQNTGNGPVGCCPAGETCGGEVTGCNTDAGYTSCPGSANGGCCIPGYVCQGVGCVYTGSSTTTTTLPTATVTTGATTNEPTSVATTTTATSVPAASGTPVTSVQTVTTTIVSTPPASTAATTVTQTIVISPSISSTSASAPPTDSITTTSSTTSFVCTQGYHSCPVSLGGGCCPTDRSCASDRLCVATTTDSSSSSPTSSPTSTGSPAPPVRPTSGTTDASSETSTTTYSGCPTGFYMCSAYYLGGCCRVGRNCDTTSCPASDSTSVVVTSGLTIVAGGSGATSVSPPLVTITSTTTPGGTSTASDAQGTGTQGSCASAWFSCGADVGGGCCPVGFVCGASCTATVSGQSNIGKDNPSNDAVRGVIFGWGVVFVGLVTGWGMLLL</sequence>
<keyword evidence="2" id="KW-0812">Transmembrane</keyword>
<protein>
    <recommendedName>
        <fullName evidence="6">GPI anchored protein</fullName>
    </recommendedName>
</protein>
<keyword evidence="3" id="KW-0732">Signal</keyword>
<name>A0ABR3P274_9PEZI</name>
<evidence type="ECO:0000256" key="2">
    <source>
        <dbReference type="SAM" id="Phobius"/>
    </source>
</evidence>
<dbReference type="GeneID" id="95978193"/>
<feature type="signal peptide" evidence="3">
    <location>
        <begin position="1"/>
        <end position="27"/>
    </location>
</feature>
<dbReference type="PANTHER" id="PTHR39599:SF2">
    <property type="entry name" value="ANCHORED PROTEIN, PUTATIVE (AFU_ORTHOLOGUE AFUA_1G09650)-RELATED"/>
    <property type="match status" value="1"/>
</dbReference>
<dbReference type="RefSeq" id="XP_069196560.1">
    <property type="nucleotide sequence ID" value="XM_069344145.1"/>
</dbReference>
<feature type="chain" id="PRO_5047483284" description="GPI anchored protein" evidence="3">
    <location>
        <begin position="28"/>
        <end position="560"/>
    </location>
</feature>
<evidence type="ECO:0000313" key="4">
    <source>
        <dbReference type="EMBL" id="KAL1296878.1"/>
    </source>
</evidence>
<feature type="compositionally biased region" description="Low complexity" evidence="1">
    <location>
        <begin position="389"/>
        <end position="402"/>
    </location>
</feature>
<feature type="region of interest" description="Disordered" evidence="1">
    <location>
        <begin position="364"/>
        <end position="402"/>
    </location>
</feature>
<evidence type="ECO:0000256" key="3">
    <source>
        <dbReference type="SAM" id="SignalP"/>
    </source>
</evidence>
<reference evidence="4 5" key="1">
    <citation type="submission" date="2024-07" db="EMBL/GenBank/DDBJ databases">
        <title>Draft sequence of the Neodothiora populina.</title>
        <authorList>
            <person name="Drown D.D."/>
            <person name="Schuette U.S."/>
            <person name="Buechlein A.B."/>
            <person name="Rusch D.R."/>
            <person name="Winton L.W."/>
            <person name="Adams G.A."/>
        </authorList>
    </citation>
    <scope>NUCLEOTIDE SEQUENCE [LARGE SCALE GENOMIC DNA]</scope>
    <source>
        <strain evidence="4 5">CPC 39397</strain>
    </source>
</reference>
<evidence type="ECO:0000313" key="5">
    <source>
        <dbReference type="Proteomes" id="UP001562354"/>
    </source>
</evidence>
<comment type="caution">
    <text evidence="4">The sequence shown here is derived from an EMBL/GenBank/DDBJ whole genome shotgun (WGS) entry which is preliminary data.</text>
</comment>